<keyword evidence="6 7" id="KW-0539">Nucleus</keyword>
<evidence type="ECO:0000313" key="10">
    <source>
        <dbReference type="EMBL" id="RQM14550.1"/>
    </source>
</evidence>
<comment type="subcellular location">
    <subcellularLocation>
        <location evidence="1 7">Nucleus</location>
    </subcellularLocation>
</comment>
<gene>
    <name evidence="10" type="ORF">DD237_006204</name>
    <name evidence="9" type="ORF">DD238_005717</name>
</gene>
<dbReference type="Proteomes" id="UP000286097">
    <property type="component" value="Unassembled WGS sequence"/>
</dbReference>
<dbReference type="PANTHER" id="PTHR12809:SF2">
    <property type="entry name" value="MEDIATOR OF RNA POLYMERASE II TRANSCRIPTION SUBUNIT 14"/>
    <property type="match status" value="1"/>
</dbReference>
<protein>
    <recommendedName>
        <fullName evidence="7">Mediator of RNA polymerase II transcription subunit 14</fullName>
    </recommendedName>
    <alternativeName>
        <fullName evidence="7">Mediator complex subunit 14</fullName>
    </alternativeName>
</protein>
<dbReference type="AlphaFoldDB" id="A0A3M6VE54"/>
<dbReference type="InterPro" id="IPR013947">
    <property type="entry name" value="Mediator_Med14"/>
</dbReference>
<evidence type="ECO:0000256" key="3">
    <source>
        <dbReference type="ARBA" id="ARBA00023015"/>
    </source>
</evidence>
<evidence type="ECO:0000313" key="9">
    <source>
        <dbReference type="EMBL" id="RMX64939.1"/>
    </source>
</evidence>
<keyword evidence="3 7" id="KW-0805">Transcription regulation</keyword>
<reference evidence="11 12" key="1">
    <citation type="submission" date="2018-06" db="EMBL/GenBank/DDBJ databases">
        <title>Comparative genomics of downy mildews reveals potential adaptations to biotrophy.</title>
        <authorList>
            <person name="Fletcher K."/>
            <person name="Klosterman S.J."/>
            <person name="Derevnina L."/>
            <person name="Martin F."/>
            <person name="Koike S."/>
            <person name="Reyes Chin-Wo S."/>
            <person name="Mou B."/>
            <person name="Michelmore R."/>
        </authorList>
    </citation>
    <scope>NUCLEOTIDE SEQUENCE [LARGE SCALE GENOMIC DNA]</scope>
    <source>
        <strain evidence="10 12">R13</strain>
        <strain evidence="9 11">R14</strain>
    </source>
</reference>
<evidence type="ECO:0000256" key="2">
    <source>
        <dbReference type="ARBA" id="ARBA00007813"/>
    </source>
</evidence>
<evidence type="ECO:0000256" key="4">
    <source>
        <dbReference type="ARBA" id="ARBA00023159"/>
    </source>
</evidence>
<accession>A0A3M6VE54</accession>
<evidence type="ECO:0000256" key="1">
    <source>
        <dbReference type="ARBA" id="ARBA00004123"/>
    </source>
</evidence>
<keyword evidence="5 7" id="KW-0804">Transcription</keyword>
<dbReference type="Pfam" id="PF08638">
    <property type="entry name" value="Med14"/>
    <property type="match status" value="1"/>
</dbReference>
<keyword evidence="11" id="KW-1185">Reference proteome</keyword>
<comment type="function">
    <text evidence="7">Component of the Mediator complex, a coactivator involved in the regulated transcription of nearly all RNA polymerase II-dependent genes. Mediator functions as a bridge to convey information from gene-specific regulatory proteins to the basal RNA polymerase II transcription machinery. Mediator is recruited to promoters by direct interactions with regulatory proteins and serves as a scaffold for the assembly of a functional preinitiation complex with RNA polymerase II and the general transcription factors.</text>
</comment>
<dbReference type="EMBL" id="QKXF01000197">
    <property type="protein sequence ID" value="RQM14550.1"/>
    <property type="molecule type" value="Genomic_DNA"/>
</dbReference>
<dbReference type="VEuPathDB" id="FungiDB:DD237_006204"/>
<comment type="caution">
    <text evidence="9">The sequence shown here is derived from an EMBL/GenBank/DDBJ whole genome shotgun (WGS) entry which is preliminary data.</text>
</comment>
<dbReference type="GO" id="GO:0006357">
    <property type="term" value="P:regulation of transcription by RNA polymerase II"/>
    <property type="evidence" value="ECO:0007669"/>
    <property type="project" value="InterPro"/>
</dbReference>
<proteinExistence type="inferred from homology"/>
<dbReference type="STRING" id="542832.A0A3M6VE54"/>
<feature type="domain" description="Mediator complex subunit MED14 N-terminal" evidence="8">
    <location>
        <begin position="12"/>
        <end position="198"/>
    </location>
</feature>
<evidence type="ECO:0000256" key="7">
    <source>
        <dbReference type="RuleBase" id="RU365082"/>
    </source>
</evidence>
<dbReference type="GO" id="GO:0016592">
    <property type="term" value="C:mediator complex"/>
    <property type="evidence" value="ECO:0007669"/>
    <property type="project" value="UniProtKB-UniRule"/>
</dbReference>
<dbReference type="InterPro" id="IPR055122">
    <property type="entry name" value="Med14_N"/>
</dbReference>
<comment type="similarity">
    <text evidence="2 7">Belongs to the Mediator complex subunit 14 family.</text>
</comment>
<evidence type="ECO:0000256" key="5">
    <source>
        <dbReference type="ARBA" id="ARBA00023163"/>
    </source>
</evidence>
<dbReference type="Proteomes" id="UP000282087">
    <property type="component" value="Unassembled WGS sequence"/>
</dbReference>
<evidence type="ECO:0000256" key="6">
    <source>
        <dbReference type="ARBA" id="ARBA00023242"/>
    </source>
</evidence>
<dbReference type="PANTHER" id="PTHR12809">
    <property type="entry name" value="MEDIATOR COMPLEX SUBUNIT"/>
    <property type="match status" value="1"/>
</dbReference>
<comment type="subunit">
    <text evidence="7">Component of the Mediator complex.</text>
</comment>
<keyword evidence="4 7" id="KW-0010">Activator</keyword>
<evidence type="ECO:0000259" key="8">
    <source>
        <dbReference type="Pfam" id="PF08638"/>
    </source>
</evidence>
<dbReference type="GO" id="GO:0003712">
    <property type="term" value="F:transcription coregulator activity"/>
    <property type="evidence" value="ECO:0007669"/>
    <property type="project" value="UniProtKB-UniRule"/>
</dbReference>
<organism evidence="9 11">
    <name type="scientific">Peronospora effusa</name>
    <dbReference type="NCBI Taxonomy" id="542832"/>
    <lineage>
        <taxon>Eukaryota</taxon>
        <taxon>Sar</taxon>
        <taxon>Stramenopiles</taxon>
        <taxon>Oomycota</taxon>
        <taxon>Peronosporomycetes</taxon>
        <taxon>Peronosporales</taxon>
        <taxon>Peronosporaceae</taxon>
        <taxon>Peronospora</taxon>
    </lineage>
</organism>
<evidence type="ECO:0000313" key="12">
    <source>
        <dbReference type="Proteomes" id="UP000286097"/>
    </source>
</evidence>
<dbReference type="EMBL" id="QLLG01000276">
    <property type="protein sequence ID" value="RMX64939.1"/>
    <property type="molecule type" value="Genomic_DNA"/>
</dbReference>
<sequence length="1162" mass="129303">MGDFPPPGRTSVKASELVHRAVDKSYEDFRTLMHQLPTMREEKRREPLLTHLQTSRKRFAQLLAVLKWSVQSPLLQQCDSLLQQTERYRNNVNETNDRLFFMHADLNRAKERRYDLSTAVDVLYGGSYLRLPTIIKNVMFPRELPEVNTDEAAMEVADIIRFRLIGEEIPEQVSNIKLEGGFVTCQVEGEFEIVLTIQGKENDAKWRVISVITALTEPKAFEDHAQAASTSALRIIRTNSPSAAHYNHLKNLVQRAMNKSEKPFVDAFVVMRQFCSSLALQILASQGKLLTEGRWKNRIMIKHHRDQNVLDICYWPKACTRKETQALTDQQRLIQQLSGPGTTVRKGSALAYPGSSLCVRLGFDPNKKKLLSVSLNPSLPPNLPGYASLLSALEVPSNIFMLSAENLLIAAMRAHVSAALFSIGRLLVVDSPDEKASTQLVSGENVAMVCSDTSLRIARADIGGLQQFLEVTFDIREGRFIVSAVAAAKHSALYTTVKQLERVFDTQCKIEIGGNFDDSLPSDFALVSGDGKGDKSNEMIHACVRKVLCEVVAGEVAQIGSSFKGIEVLRKVNLNWERYLAFRQQHGGQTEDLSISDTALYFQLTSSKESTCYLVIEIDKYGDVDGMNGNVHEAAEVEEYVRLPCFSLLQTSAGLPGQPSGVQFIQRFGAFKKEGLHPSVTRHNEIIVSGHRGNTRKRPYGSFSNVLIGSNMRPTKKTLLESGRVQESMGYWLDDAENHAVSHRFVPHIASVLLHAINMCSERIQLQHFVNFARRRKSRIRYSGEAGTSNGEGTGGQVVTLSFPEKVNTDPLRIAAIQGHLKHGGGFELCLQMASAPFKFIFPKKPKQHLLSECSHYVNARGQLIFKYPTTLVTSDLFGENPLELFMVELICVVRPLCELAVKLEKMMTAVGRYTNDIKSDGYFYVESADPFAIVLACRAPNPRHCIAAGSSPDGMTTYRVTVQFKQKMGFVVNYSHKAEHPLMHFIQSALNGHSDPAQFVEALERTCIPMGIMASVVESQLLCAKYYRQDSLPIAKEDAANGGPKAFGRGKMGGKGMKLGYKFKLPGEEKGYYAEKSYGGDDKSFVPAELVMIPRSQTQVRLSYGDRCAVDIYFLENRSVKMQSAMGGVRVPSCPSEKGIVADRQNFADKLRSTLSEMASV</sequence>
<evidence type="ECO:0000313" key="11">
    <source>
        <dbReference type="Proteomes" id="UP000282087"/>
    </source>
</evidence>
<dbReference type="GO" id="GO:0070847">
    <property type="term" value="C:core mediator complex"/>
    <property type="evidence" value="ECO:0007669"/>
    <property type="project" value="TreeGrafter"/>
</dbReference>
<name>A0A3M6VE54_9STRA</name>